<dbReference type="SMART" id="SM00181">
    <property type="entry name" value="EGF"/>
    <property type="match status" value="4"/>
</dbReference>
<evidence type="ECO:0000256" key="16">
    <source>
        <dbReference type="SAM" id="MobiDB-lite"/>
    </source>
</evidence>
<dbReference type="Pfam" id="PF13947">
    <property type="entry name" value="GUB_WAK_bind"/>
    <property type="match status" value="1"/>
</dbReference>
<dbReference type="InterPro" id="IPR017441">
    <property type="entry name" value="Protein_kinase_ATP_BS"/>
</dbReference>
<dbReference type="InterPro" id="IPR011009">
    <property type="entry name" value="Kinase-like_dom_sf"/>
</dbReference>
<comment type="caution">
    <text evidence="14">Lacks conserved residue(s) required for the propagation of feature annotation.</text>
</comment>
<name>A0A2T8I7T5_9POAL</name>
<dbReference type="GO" id="GO:0005524">
    <property type="term" value="F:ATP binding"/>
    <property type="evidence" value="ECO:0007669"/>
    <property type="project" value="UniProtKB-UniRule"/>
</dbReference>
<evidence type="ECO:0000256" key="8">
    <source>
        <dbReference type="ARBA" id="ARBA00022777"/>
    </source>
</evidence>
<dbReference type="InterPro" id="IPR000742">
    <property type="entry name" value="EGF"/>
</dbReference>
<dbReference type="Gene3D" id="3.30.200.20">
    <property type="entry name" value="Phosphorylase Kinase, domain 1"/>
    <property type="match status" value="1"/>
</dbReference>
<keyword evidence="11 17" id="KW-0472">Membrane</keyword>
<feature type="chain" id="PRO_5015520957" description="Protein kinase domain-containing protein" evidence="18">
    <location>
        <begin position="22"/>
        <end position="1005"/>
    </location>
</feature>
<accession>A0A2T8I7T5</accession>
<dbReference type="Gene3D" id="2.10.25.10">
    <property type="entry name" value="Laminin"/>
    <property type="match status" value="2"/>
</dbReference>
<evidence type="ECO:0000256" key="9">
    <source>
        <dbReference type="ARBA" id="ARBA00022840"/>
    </source>
</evidence>
<evidence type="ECO:0000256" key="14">
    <source>
        <dbReference type="PROSITE-ProRule" id="PRU00076"/>
    </source>
</evidence>
<feature type="domain" description="Protein kinase" evidence="19">
    <location>
        <begin position="705"/>
        <end position="949"/>
    </location>
</feature>
<dbReference type="InterPro" id="IPR009030">
    <property type="entry name" value="Growth_fac_rcpt_cys_sf"/>
</dbReference>
<dbReference type="AlphaFoldDB" id="A0A2T8I7T5"/>
<dbReference type="GO" id="GO:0005886">
    <property type="term" value="C:plasma membrane"/>
    <property type="evidence" value="ECO:0007669"/>
    <property type="project" value="TreeGrafter"/>
</dbReference>
<evidence type="ECO:0000256" key="2">
    <source>
        <dbReference type="ARBA" id="ARBA00022527"/>
    </source>
</evidence>
<evidence type="ECO:0000256" key="15">
    <source>
        <dbReference type="PROSITE-ProRule" id="PRU10141"/>
    </source>
</evidence>
<feature type="compositionally biased region" description="Polar residues" evidence="16">
    <location>
        <begin position="976"/>
        <end position="987"/>
    </location>
</feature>
<dbReference type="PANTHER" id="PTHR27005:SF215">
    <property type="entry name" value="OS09G0562600 PROTEIN"/>
    <property type="match status" value="1"/>
</dbReference>
<dbReference type="Pfam" id="PF07714">
    <property type="entry name" value="PK_Tyr_Ser-Thr"/>
    <property type="match status" value="1"/>
</dbReference>
<evidence type="ECO:0000256" key="7">
    <source>
        <dbReference type="ARBA" id="ARBA00022741"/>
    </source>
</evidence>
<dbReference type="GO" id="GO:0030247">
    <property type="term" value="F:polysaccharide binding"/>
    <property type="evidence" value="ECO:0007669"/>
    <property type="project" value="InterPro"/>
</dbReference>
<keyword evidence="9 15" id="KW-0067">ATP-binding</keyword>
<keyword evidence="12" id="KW-1015">Disulfide bond</keyword>
<keyword evidence="4" id="KW-0808">Transferase</keyword>
<dbReference type="InterPro" id="IPR000719">
    <property type="entry name" value="Prot_kinase_dom"/>
</dbReference>
<dbReference type="InterPro" id="IPR001881">
    <property type="entry name" value="EGF-like_Ca-bd_dom"/>
</dbReference>
<dbReference type="GO" id="GO:0004674">
    <property type="term" value="F:protein serine/threonine kinase activity"/>
    <property type="evidence" value="ECO:0007669"/>
    <property type="project" value="UniProtKB-KW"/>
</dbReference>
<dbReference type="PROSITE" id="PS00107">
    <property type="entry name" value="PROTEIN_KINASE_ATP"/>
    <property type="match status" value="1"/>
</dbReference>
<evidence type="ECO:0000256" key="13">
    <source>
        <dbReference type="ARBA" id="ARBA00023180"/>
    </source>
</evidence>
<feature type="binding site" evidence="15">
    <location>
        <position position="734"/>
    </location>
    <ligand>
        <name>ATP</name>
        <dbReference type="ChEBI" id="CHEBI:30616"/>
    </ligand>
</feature>
<gene>
    <name evidence="21" type="ORF">PAHAL_8G056300</name>
</gene>
<evidence type="ECO:0000256" key="4">
    <source>
        <dbReference type="ARBA" id="ARBA00022679"/>
    </source>
</evidence>
<reference evidence="21" key="1">
    <citation type="submission" date="2018-04" db="EMBL/GenBank/DDBJ databases">
        <title>WGS assembly of Panicum hallii.</title>
        <authorList>
            <person name="Lovell J."/>
            <person name="Jenkins J."/>
            <person name="Lowry D."/>
            <person name="Mamidi S."/>
            <person name="Sreedasyam A."/>
            <person name="Weng X."/>
            <person name="Barry K."/>
            <person name="Bonette J."/>
            <person name="Campitelli B."/>
            <person name="Daum C."/>
            <person name="Gordon S."/>
            <person name="Gould B."/>
            <person name="Lipzen A."/>
            <person name="Macqueen A."/>
            <person name="Palacio-Mejia J."/>
            <person name="Plott C."/>
            <person name="Shakirov E."/>
            <person name="Shu S."/>
            <person name="Yoshinaga Y."/>
            <person name="Zane M."/>
            <person name="Rokhsar D."/>
            <person name="Grimwood J."/>
            <person name="Schmutz J."/>
            <person name="Juenger T."/>
        </authorList>
    </citation>
    <scope>NUCLEOTIDE SEQUENCE [LARGE SCALE GENOMIC DNA]</scope>
    <source>
        <strain evidence="21">FIL2</strain>
    </source>
</reference>
<evidence type="ECO:0000256" key="6">
    <source>
        <dbReference type="ARBA" id="ARBA00022729"/>
    </source>
</evidence>
<organism evidence="21">
    <name type="scientific">Panicum hallii</name>
    <dbReference type="NCBI Taxonomy" id="206008"/>
    <lineage>
        <taxon>Eukaryota</taxon>
        <taxon>Viridiplantae</taxon>
        <taxon>Streptophyta</taxon>
        <taxon>Embryophyta</taxon>
        <taxon>Tracheophyta</taxon>
        <taxon>Spermatophyta</taxon>
        <taxon>Magnoliopsida</taxon>
        <taxon>Liliopsida</taxon>
        <taxon>Poales</taxon>
        <taxon>Poaceae</taxon>
        <taxon>PACMAD clade</taxon>
        <taxon>Panicoideae</taxon>
        <taxon>Panicodae</taxon>
        <taxon>Paniceae</taxon>
        <taxon>Panicinae</taxon>
        <taxon>Panicum</taxon>
        <taxon>Panicum sect. Panicum</taxon>
    </lineage>
</organism>
<keyword evidence="13" id="KW-0325">Glycoprotein</keyword>
<keyword evidence="5 17" id="KW-0812">Transmembrane</keyword>
<keyword evidence="6 18" id="KW-0732">Signal</keyword>
<evidence type="ECO:0000256" key="10">
    <source>
        <dbReference type="ARBA" id="ARBA00022989"/>
    </source>
</evidence>
<dbReference type="SMART" id="SM00179">
    <property type="entry name" value="EGF_CA"/>
    <property type="match status" value="3"/>
</dbReference>
<evidence type="ECO:0000256" key="18">
    <source>
        <dbReference type="SAM" id="SignalP"/>
    </source>
</evidence>
<dbReference type="EMBL" id="CM008053">
    <property type="protein sequence ID" value="PVH33733.1"/>
    <property type="molecule type" value="Genomic_DNA"/>
</dbReference>
<feature type="signal peptide" evidence="18">
    <location>
        <begin position="1"/>
        <end position="21"/>
    </location>
</feature>
<evidence type="ECO:0000256" key="1">
    <source>
        <dbReference type="ARBA" id="ARBA00004479"/>
    </source>
</evidence>
<evidence type="ECO:0000256" key="12">
    <source>
        <dbReference type="ARBA" id="ARBA00023157"/>
    </source>
</evidence>
<evidence type="ECO:0000256" key="3">
    <source>
        <dbReference type="ARBA" id="ARBA00022536"/>
    </source>
</evidence>
<evidence type="ECO:0000256" key="5">
    <source>
        <dbReference type="ARBA" id="ARBA00022692"/>
    </source>
</evidence>
<keyword evidence="7 15" id="KW-0547">Nucleotide-binding</keyword>
<feature type="compositionally biased region" description="Polar residues" evidence="16">
    <location>
        <begin position="996"/>
        <end position="1005"/>
    </location>
</feature>
<dbReference type="PROSITE" id="PS00108">
    <property type="entry name" value="PROTEIN_KINASE_ST"/>
    <property type="match status" value="1"/>
</dbReference>
<dbReference type="GO" id="GO:0007166">
    <property type="term" value="P:cell surface receptor signaling pathway"/>
    <property type="evidence" value="ECO:0007669"/>
    <property type="project" value="InterPro"/>
</dbReference>
<dbReference type="InterPro" id="IPR025287">
    <property type="entry name" value="WAK_GUB"/>
</dbReference>
<dbReference type="Proteomes" id="UP000243499">
    <property type="component" value="Chromosome 8"/>
</dbReference>
<feature type="domain" description="EGF-like" evidence="20">
    <location>
        <begin position="284"/>
        <end position="325"/>
    </location>
</feature>
<dbReference type="SMART" id="SM00220">
    <property type="entry name" value="S_TKc"/>
    <property type="match status" value="1"/>
</dbReference>
<dbReference type="InterPro" id="IPR045274">
    <property type="entry name" value="WAK-like"/>
</dbReference>
<proteinExistence type="predicted"/>
<keyword evidence="8" id="KW-0418">Kinase</keyword>
<evidence type="ECO:0000259" key="20">
    <source>
        <dbReference type="PROSITE" id="PS50026"/>
    </source>
</evidence>
<evidence type="ECO:0000313" key="21">
    <source>
        <dbReference type="EMBL" id="PVH33733.1"/>
    </source>
</evidence>
<evidence type="ECO:0008006" key="22">
    <source>
        <dbReference type="Google" id="ProtNLM"/>
    </source>
</evidence>
<dbReference type="SUPFAM" id="SSF56112">
    <property type="entry name" value="Protein kinase-like (PK-like)"/>
    <property type="match status" value="1"/>
</dbReference>
<dbReference type="GO" id="GO:0005509">
    <property type="term" value="F:calcium ion binding"/>
    <property type="evidence" value="ECO:0007669"/>
    <property type="project" value="InterPro"/>
</dbReference>
<dbReference type="InterPro" id="IPR001245">
    <property type="entry name" value="Ser-Thr/Tyr_kinase_cat_dom"/>
</dbReference>
<dbReference type="InterPro" id="IPR049883">
    <property type="entry name" value="NOTCH1_EGF-like"/>
</dbReference>
<keyword evidence="2" id="KW-0723">Serine/threonine-protein kinase</keyword>
<dbReference type="PROSITE" id="PS50011">
    <property type="entry name" value="PROTEIN_KINASE_DOM"/>
    <property type="match status" value="1"/>
</dbReference>
<comment type="subcellular location">
    <subcellularLocation>
        <location evidence="1">Membrane</location>
        <topology evidence="1">Single-pass type I membrane protein</topology>
    </subcellularLocation>
</comment>
<evidence type="ECO:0000259" key="19">
    <source>
        <dbReference type="PROSITE" id="PS50011"/>
    </source>
</evidence>
<dbReference type="PROSITE" id="PS50026">
    <property type="entry name" value="EGF_3"/>
    <property type="match status" value="1"/>
</dbReference>
<protein>
    <recommendedName>
        <fullName evidence="22">Protein kinase domain-containing protein</fullName>
    </recommendedName>
</protein>
<dbReference type="Gene3D" id="1.10.510.10">
    <property type="entry name" value="Transferase(Phosphotransferase) domain 1"/>
    <property type="match status" value="1"/>
</dbReference>
<dbReference type="FunFam" id="3.30.200.20:FF:000043">
    <property type="entry name" value="Wall-associated receptor kinase 2"/>
    <property type="match status" value="1"/>
</dbReference>
<dbReference type="InterPro" id="IPR008271">
    <property type="entry name" value="Ser/Thr_kinase_AS"/>
</dbReference>
<dbReference type="PANTHER" id="PTHR27005">
    <property type="entry name" value="WALL-ASSOCIATED RECEPTOR KINASE-LIKE 21"/>
    <property type="match status" value="1"/>
</dbReference>
<dbReference type="CDD" id="cd00054">
    <property type="entry name" value="EGF_CA"/>
    <property type="match status" value="2"/>
</dbReference>
<feature type="region of interest" description="Disordered" evidence="16">
    <location>
        <begin position="968"/>
        <end position="1005"/>
    </location>
</feature>
<dbReference type="Gramene" id="PVH33733">
    <property type="protein sequence ID" value="PVH33733"/>
    <property type="gene ID" value="PAHAL_8G056300"/>
</dbReference>
<evidence type="ECO:0000256" key="17">
    <source>
        <dbReference type="SAM" id="Phobius"/>
    </source>
</evidence>
<dbReference type="Pfam" id="PF07645">
    <property type="entry name" value="EGF_CA"/>
    <property type="match status" value="2"/>
</dbReference>
<dbReference type="SUPFAM" id="SSF57184">
    <property type="entry name" value="Growth factor receptor domain"/>
    <property type="match status" value="1"/>
</dbReference>
<sequence>MAALHLPVAASAAAAPPPVMGQPNCRTTCGNVSVPYLFGFGPSRSRRKGPPRLLLGDGTLRVTDISLRNETVRVMRAGLILNATASNLTSGGWNASSGRGFTEHGYHPSYANELVVSGCNVVATLLADIGEKTPRIVGGCASFCTVMDCEDGPIIYDAAGEATAASKYCTGTGGCCQASVSVSGTPKGVQAKWLYSSHAAEQRLRPANVFVAEEGWVDANGLLGGDGLEEAPILLEAQDCDGGIGRMLCKSKHSHCSSGEPGRFTCQCDEGYDGNTYLAGGCQDIDECKLPREESRCFGECINTIGSMDCHCPLGTYGNPGPNCSTTCAGVRVPYPFGIEPGCYLQGFNLTCNTSYSPPRLLLDKNGTLEVIEIFLPNSTMRVIHHTRNTFDGELSGAGDWVVYFDLPDIGEPYMLSTRNELILFGCDLQATLYNRKGSNKTTDSISHCASTCSSASGLQINSDPSAWPLVSTQHTHGGFCSGRDGCCHAPISQLDSAPKDDLKFKGLNRTISQEYGSNLLRAVALVSEDGLTDQWTQGVTAPANGSGPCLGDVPSGLCKSKDRVCRRDDGGFTCHCNTGYQGNPYLDGGCQVIDESSITVLSGEPCFGECINFPGGHECRCPRGFYGNPSKPGLIIGLSVASAPTFLLLVLGIIFKWRRVKVLKQKYFKQNRGQLLQDVRSQKADIAEKMIIPVDELAKATNNFDRACELGGGGHGTVYKGILSDLHVVAIKKSKITVQREKDEFINEVAILSHINHRNVVKLFGCCLETEVPLLVYEFVCNGTLYHHLHDQGPRSLSWGNRLRITPEVATSVAYLHSADSIIHRDIKSSNILLDDILTAKGTIGYLDPMYFYTGRLTEKSDVYSFGVILVELLARKKPFSYLSTDGDGLIAHFVALIAEGNLVQIIDPQVIEKGGEEGQEVAALAASCVNVRGEGRPTMRLVEHTLEGLRGSTKYKKDDTAAAEFENDRIVINRPSSTREGQSFEESSRRHSLEQSMSARYPR</sequence>
<keyword evidence="3 14" id="KW-0245">EGF-like domain</keyword>
<feature type="transmembrane region" description="Helical" evidence="17">
    <location>
        <begin position="634"/>
        <end position="656"/>
    </location>
</feature>
<keyword evidence="10 17" id="KW-1133">Transmembrane helix</keyword>
<evidence type="ECO:0000256" key="11">
    <source>
        <dbReference type="ARBA" id="ARBA00023136"/>
    </source>
</evidence>